<sequence length="377" mass="43318">MEAESLRTMLHSWIFLNNPNRSGNFCVGILNNQVSLARSLLQYYAGPFQRHQISTLSNLNRFIVSLPLCSAVAELFPLIGSINPDYISHAYWEDNYELESFVFWLKNLPSAPTVLNNVIELWEDYAYMLANNKMHWWRANPSVKRIVWPSPELLYILISMGFLRCRLWELPTRLDSTWTDLRTTLCSLRPQLAGDEHIIPVHQPHAAPPWAARDLALHLIRKMVKNHTDTEGGINPVASQHAVRLYSSHSFFSILEEAYTQSQSGFGGHISLLVRLSPPCPVLYRELWSIPPSEIWSSQSCGDALIHHTSKWLESFPDSTTELITSWQQAVPDPKLLRTNTLNPAPIFIEENWSYRVGRYNDMIARLPLPDSLKFRL</sequence>
<organism evidence="1 2">
    <name type="scientific">Mycena sanguinolenta</name>
    <dbReference type="NCBI Taxonomy" id="230812"/>
    <lineage>
        <taxon>Eukaryota</taxon>
        <taxon>Fungi</taxon>
        <taxon>Dikarya</taxon>
        <taxon>Basidiomycota</taxon>
        <taxon>Agaricomycotina</taxon>
        <taxon>Agaricomycetes</taxon>
        <taxon>Agaricomycetidae</taxon>
        <taxon>Agaricales</taxon>
        <taxon>Marasmiineae</taxon>
        <taxon>Mycenaceae</taxon>
        <taxon>Mycena</taxon>
    </lineage>
</organism>
<accession>A0A8H7CBV1</accession>
<keyword evidence="2" id="KW-1185">Reference proteome</keyword>
<evidence type="ECO:0000313" key="2">
    <source>
        <dbReference type="Proteomes" id="UP000623467"/>
    </source>
</evidence>
<reference evidence="1" key="1">
    <citation type="submission" date="2020-05" db="EMBL/GenBank/DDBJ databases">
        <title>Mycena genomes resolve the evolution of fungal bioluminescence.</title>
        <authorList>
            <person name="Tsai I.J."/>
        </authorList>
    </citation>
    <scope>NUCLEOTIDE SEQUENCE</scope>
    <source>
        <strain evidence="1">160909Yilan</strain>
    </source>
</reference>
<name>A0A8H7CBV1_9AGAR</name>
<proteinExistence type="predicted"/>
<dbReference type="EMBL" id="JACAZH010000061">
    <property type="protein sequence ID" value="KAF7331136.1"/>
    <property type="molecule type" value="Genomic_DNA"/>
</dbReference>
<gene>
    <name evidence="1" type="ORF">MSAN_02443100</name>
</gene>
<comment type="caution">
    <text evidence="1">The sequence shown here is derived from an EMBL/GenBank/DDBJ whole genome shotgun (WGS) entry which is preliminary data.</text>
</comment>
<protein>
    <submittedName>
        <fullName evidence="1">Uncharacterized protein</fullName>
    </submittedName>
</protein>
<dbReference type="OrthoDB" id="3065231at2759"/>
<dbReference type="Proteomes" id="UP000623467">
    <property type="component" value="Unassembled WGS sequence"/>
</dbReference>
<evidence type="ECO:0000313" key="1">
    <source>
        <dbReference type="EMBL" id="KAF7331136.1"/>
    </source>
</evidence>
<dbReference type="AlphaFoldDB" id="A0A8H7CBV1"/>